<evidence type="ECO:0008006" key="3">
    <source>
        <dbReference type="Google" id="ProtNLM"/>
    </source>
</evidence>
<name>A0A2P4NPM6_9EURY</name>
<keyword evidence="2" id="KW-1185">Reference proteome</keyword>
<dbReference type="AlphaFoldDB" id="A0A2P4NPM6"/>
<reference evidence="1" key="1">
    <citation type="submission" date="2017-08" db="EMBL/GenBank/DDBJ databases">
        <title>Haloferax marisrubri sp. nov., isolated from the Discovery deep brine-seawater interface in the Red Sea.</title>
        <authorList>
            <person name="Zhang G."/>
            <person name="Stingl U."/>
        </authorList>
    </citation>
    <scope>NUCLEOTIDE SEQUENCE [LARGE SCALE GENOMIC DNA]</scope>
    <source>
        <strain evidence="1">SB3</strain>
    </source>
</reference>
<dbReference type="Proteomes" id="UP000053621">
    <property type="component" value="Unassembled WGS sequence"/>
</dbReference>
<organism evidence="1 2">
    <name type="scientific">Haloferax marisrubri</name>
    <dbReference type="NCBI Taxonomy" id="1544719"/>
    <lineage>
        <taxon>Archaea</taxon>
        <taxon>Methanobacteriati</taxon>
        <taxon>Methanobacteriota</taxon>
        <taxon>Stenosarchaea group</taxon>
        <taxon>Halobacteria</taxon>
        <taxon>Halobacteriales</taxon>
        <taxon>Haloferacaceae</taxon>
        <taxon>Haloferax</taxon>
    </lineage>
</organism>
<proteinExistence type="predicted"/>
<comment type="caution">
    <text evidence="1">The sequence shown here is derived from an EMBL/GenBank/DDBJ whole genome shotgun (WGS) entry which is preliminary data.</text>
</comment>
<evidence type="ECO:0000313" key="2">
    <source>
        <dbReference type="Proteomes" id="UP000053621"/>
    </source>
</evidence>
<accession>A0A2P4NPM6</accession>
<dbReference type="EMBL" id="LOPW02000016">
    <property type="protein sequence ID" value="POG55086.1"/>
    <property type="molecule type" value="Genomic_DNA"/>
</dbReference>
<gene>
    <name evidence="1" type="ORF">AUR65_011705</name>
</gene>
<protein>
    <recommendedName>
        <fullName evidence="3">Multi-ubiquitin domain-containing protein</fullName>
    </recommendedName>
</protein>
<evidence type="ECO:0000313" key="1">
    <source>
        <dbReference type="EMBL" id="POG55086.1"/>
    </source>
</evidence>
<sequence>MAMIVNVENQEIPIEEDTTAAELKAQANLSDNAVLTYRGENGFESLNDDDIVVDHVDGGTRLMAQPLADDNVFGGR</sequence>